<dbReference type="EMBL" id="LRPN01000032">
    <property type="protein sequence ID" value="KWZ84152.1"/>
    <property type="molecule type" value="Genomic_DNA"/>
</dbReference>
<dbReference type="AlphaFoldDB" id="A0A133KXB6"/>
<dbReference type="SUPFAM" id="SSF48452">
    <property type="entry name" value="TPR-like"/>
    <property type="match status" value="1"/>
</dbReference>
<dbReference type="SUPFAM" id="SSF116965">
    <property type="entry name" value="Hypothetical protein MPN330"/>
    <property type="match status" value="1"/>
</dbReference>
<gene>
    <name evidence="1" type="ORF">HMPREF3213_00941</name>
</gene>
<dbReference type="Pfam" id="PF14559">
    <property type="entry name" value="TPR_19"/>
    <property type="match status" value="1"/>
</dbReference>
<reference evidence="2" key="1">
    <citation type="submission" date="2016-01" db="EMBL/GenBank/DDBJ databases">
        <authorList>
            <person name="Mitreva M."/>
            <person name="Pepin K.H."/>
            <person name="Mihindukulasuriya K.A."/>
            <person name="Fulton R."/>
            <person name="Fronick C."/>
            <person name="O'Laughlin M."/>
            <person name="Miner T."/>
            <person name="Herter B."/>
            <person name="Rosa B.A."/>
            <person name="Cordes M."/>
            <person name="Tomlinson C."/>
            <person name="Wollam A."/>
            <person name="Palsikar V.B."/>
            <person name="Mardis E.R."/>
            <person name="Wilson R.K."/>
        </authorList>
    </citation>
    <scope>NUCLEOTIDE SEQUENCE [LARGE SCALE GENOMIC DNA]</scope>
    <source>
        <strain evidence="2">GED7749B</strain>
    </source>
</reference>
<organism evidence="1 2">
    <name type="scientific">Heyndrickxia coagulans</name>
    <name type="common">Weizmannia coagulans</name>
    <dbReference type="NCBI Taxonomy" id="1398"/>
    <lineage>
        <taxon>Bacteria</taxon>
        <taxon>Bacillati</taxon>
        <taxon>Bacillota</taxon>
        <taxon>Bacilli</taxon>
        <taxon>Bacillales</taxon>
        <taxon>Bacillaceae</taxon>
        <taxon>Heyndrickxia</taxon>
    </lineage>
</organism>
<protein>
    <submittedName>
        <fullName evidence="1">Uncharacterized protein</fullName>
    </submittedName>
</protein>
<comment type="caution">
    <text evidence="1">The sequence shown here is derived from an EMBL/GenBank/DDBJ whole genome shotgun (WGS) entry which is preliminary data.</text>
</comment>
<dbReference type="InterPro" id="IPR011990">
    <property type="entry name" value="TPR-like_helical_dom_sf"/>
</dbReference>
<dbReference type="Proteomes" id="UP000070376">
    <property type="component" value="Unassembled WGS sequence"/>
</dbReference>
<dbReference type="RefSeq" id="WP_061086563.1">
    <property type="nucleotide sequence ID" value="NZ_KQ955811.1"/>
</dbReference>
<evidence type="ECO:0000313" key="1">
    <source>
        <dbReference type="EMBL" id="KWZ84152.1"/>
    </source>
</evidence>
<name>A0A133KXB6_HEYCO</name>
<dbReference type="Gene3D" id="1.25.40.10">
    <property type="entry name" value="Tetratricopeptide repeat domain"/>
    <property type="match status" value="1"/>
</dbReference>
<sequence>MKNGKSNVVPFPRLKERLLERGLESISQKEYKEAAALLRQARRLDHDDGEIGIAYMIALYEAGDYERAKEQGRQMLREGTGDYFEILDLFLMILVQLGEHEEISSTLHALLEEKEAPPDKLDHYEKLLAFSEKRMQMPKPEREPEHTGRKLFETGDQEEQILRVSHLVHENIRPYLDEIRAYIRDPDKHPFIQTLLLNVLKEQGITDEFEVQKLGKAGAVNPAHLLPIFETQLYNLLITRLSRDVEQKNPTLFAQIKTVLDRHFFLLYPFEPEPEDPALWTAAYYSMGLKLFGQEAYFDKIAMYYSVEPDTLLEAVRYLESLEEISLPNL</sequence>
<proteinExistence type="predicted"/>
<evidence type="ECO:0000313" key="2">
    <source>
        <dbReference type="Proteomes" id="UP000070376"/>
    </source>
</evidence>
<dbReference type="PATRIC" id="fig|1398.22.peg.948"/>
<accession>A0A133KXB6</accession>